<dbReference type="Pfam" id="PF00072">
    <property type="entry name" value="Response_reg"/>
    <property type="match status" value="1"/>
</dbReference>
<dbReference type="PROSITE" id="PS50110">
    <property type="entry name" value="RESPONSE_REGULATORY"/>
    <property type="match status" value="1"/>
</dbReference>
<evidence type="ECO:0000256" key="2">
    <source>
        <dbReference type="ARBA" id="ARBA00023015"/>
    </source>
</evidence>
<evidence type="ECO:0000313" key="10">
    <source>
        <dbReference type="Proteomes" id="UP000630097"/>
    </source>
</evidence>
<dbReference type="GO" id="GO:0003677">
    <property type="term" value="F:DNA binding"/>
    <property type="evidence" value="ECO:0007669"/>
    <property type="project" value="UniProtKB-KW"/>
</dbReference>
<reference evidence="9 10" key="1">
    <citation type="submission" date="2021-01" db="EMBL/GenBank/DDBJ databases">
        <title>Whole genome shotgun sequence of Planotetraspora kaengkrachanensis NBRC 104272.</title>
        <authorList>
            <person name="Komaki H."/>
            <person name="Tamura T."/>
        </authorList>
    </citation>
    <scope>NUCLEOTIDE SEQUENCE [LARGE SCALE GENOMIC DNA]</scope>
    <source>
        <strain evidence="9 10">NBRC 104272</strain>
    </source>
</reference>
<feature type="compositionally biased region" description="Low complexity" evidence="6">
    <location>
        <begin position="228"/>
        <end position="240"/>
    </location>
</feature>
<dbReference type="InterPro" id="IPR058245">
    <property type="entry name" value="NreC/VraR/RcsB-like_REC"/>
</dbReference>
<dbReference type="SUPFAM" id="SSF46894">
    <property type="entry name" value="C-terminal effector domain of the bipartite response regulators"/>
    <property type="match status" value="1"/>
</dbReference>
<dbReference type="InterPro" id="IPR039420">
    <property type="entry name" value="WalR-like"/>
</dbReference>
<dbReference type="PANTHER" id="PTHR43214">
    <property type="entry name" value="TWO-COMPONENT RESPONSE REGULATOR"/>
    <property type="match status" value="1"/>
</dbReference>
<dbReference type="PRINTS" id="PR00038">
    <property type="entry name" value="HTHLUXR"/>
</dbReference>
<evidence type="ECO:0000259" key="7">
    <source>
        <dbReference type="PROSITE" id="PS50043"/>
    </source>
</evidence>
<feature type="domain" description="Response regulatory" evidence="8">
    <location>
        <begin position="3"/>
        <end position="121"/>
    </location>
</feature>
<feature type="domain" description="HTH luxR-type" evidence="7">
    <location>
        <begin position="149"/>
        <end position="214"/>
    </location>
</feature>
<dbReference type="RefSeq" id="WP_203881616.1">
    <property type="nucleotide sequence ID" value="NZ_BAABHH010000003.1"/>
</dbReference>
<name>A0A8J3M312_9ACTN</name>
<evidence type="ECO:0000256" key="6">
    <source>
        <dbReference type="SAM" id="MobiDB-lite"/>
    </source>
</evidence>
<evidence type="ECO:0000256" key="1">
    <source>
        <dbReference type="ARBA" id="ARBA00022553"/>
    </source>
</evidence>
<dbReference type="PROSITE" id="PS00622">
    <property type="entry name" value="HTH_LUXR_1"/>
    <property type="match status" value="1"/>
</dbReference>
<dbReference type="CDD" id="cd06170">
    <property type="entry name" value="LuxR_C_like"/>
    <property type="match status" value="1"/>
</dbReference>
<dbReference type="PANTHER" id="PTHR43214:SF24">
    <property type="entry name" value="TRANSCRIPTIONAL REGULATORY PROTEIN NARL-RELATED"/>
    <property type="match status" value="1"/>
</dbReference>
<dbReference type="GO" id="GO:0000160">
    <property type="term" value="P:phosphorelay signal transduction system"/>
    <property type="evidence" value="ECO:0007669"/>
    <property type="project" value="InterPro"/>
</dbReference>
<dbReference type="CDD" id="cd17535">
    <property type="entry name" value="REC_NarL-like"/>
    <property type="match status" value="1"/>
</dbReference>
<dbReference type="GO" id="GO:0006355">
    <property type="term" value="P:regulation of DNA-templated transcription"/>
    <property type="evidence" value="ECO:0007669"/>
    <property type="project" value="InterPro"/>
</dbReference>
<proteinExistence type="predicted"/>
<dbReference type="AlphaFoldDB" id="A0A8J3M312"/>
<dbReference type="SMART" id="SM00421">
    <property type="entry name" value="HTH_LUXR"/>
    <property type="match status" value="1"/>
</dbReference>
<feature type="region of interest" description="Disordered" evidence="6">
    <location>
        <begin position="218"/>
        <end position="240"/>
    </location>
</feature>
<accession>A0A8J3M312</accession>
<gene>
    <name evidence="9" type="ORF">Pka01_12530</name>
</gene>
<keyword evidence="1 5" id="KW-0597">Phosphoprotein</keyword>
<dbReference type="EMBL" id="BONV01000003">
    <property type="protein sequence ID" value="GIG78126.1"/>
    <property type="molecule type" value="Genomic_DNA"/>
</dbReference>
<evidence type="ECO:0000259" key="8">
    <source>
        <dbReference type="PROSITE" id="PS50110"/>
    </source>
</evidence>
<protein>
    <submittedName>
        <fullName evidence="9">DNA-binding response regulator</fullName>
    </submittedName>
</protein>
<dbReference type="InterPro" id="IPR016032">
    <property type="entry name" value="Sig_transdc_resp-reg_C-effctor"/>
</dbReference>
<dbReference type="Proteomes" id="UP000630097">
    <property type="component" value="Unassembled WGS sequence"/>
</dbReference>
<keyword evidence="3 9" id="KW-0238">DNA-binding</keyword>
<dbReference type="SUPFAM" id="SSF52172">
    <property type="entry name" value="CheY-like"/>
    <property type="match status" value="1"/>
</dbReference>
<evidence type="ECO:0000313" key="9">
    <source>
        <dbReference type="EMBL" id="GIG78126.1"/>
    </source>
</evidence>
<comment type="caution">
    <text evidence="9">The sequence shown here is derived from an EMBL/GenBank/DDBJ whole genome shotgun (WGS) entry which is preliminary data.</text>
</comment>
<dbReference type="PROSITE" id="PS50043">
    <property type="entry name" value="HTH_LUXR_2"/>
    <property type="match status" value="1"/>
</dbReference>
<dbReference type="Pfam" id="PF00196">
    <property type="entry name" value="GerE"/>
    <property type="match status" value="1"/>
</dbReference>
<dbReference type="SMART" id="SM00448">
    <property type="entry name" value="REC"/>
    <property type="match status" value="1"/>
</dbReference>
<organism evidence="9 10">
    <name type="scientific">Planotetraspora kaengkrachanensis</name>
    <dbReference type="NCBI Taxonomy" id="575193"/>
    <lineage>
        <taxon>Bacteria</taxon>
        <taxon>Bacillati</taxon>
        <taxon>Actinomycetota</taxon>
        <taxon>Actinomycetes</taxon>
        <taxon>Streptosporangiales</taxon>
        <taxon>Streptosporangiaceae</taxon>
        <taxon>Planotetraspora</taxon>
    </lineage>
</organism>
<evidence type="ECO:0000256" key="5">
    <source>
        <dbReference type="PROSITE-ProRule" id="PRU00169"/>
    </source>
</evidence>
<evidence type="ECO:0000256" key="4">
    <source>
        <dbReference type="ARBA" id="ARBA00023163"/>
    </source>
</evidence>
<dbReference type="InterPro" id="IPR011006">
    <property type="entry name" value="CheY-like_superfamily"/>
</dbReference>
<evidence type="ECO:0000256" key="3">
    <source>
        <dbReference type="ARBA" id="ARBA00023125"/>
    </source>
</evidence>
<sequence length="240" mass="25996">MIDIVVADDQQLVRTGFRLILEAQPDLRVVGEAGTGVEAVTVSRRLRPDVVLMDIRMPELDGIQATRQLLAAADPDLPHVLMLTTFDLDRYVYGSLKAGASGFLLKDTPRDQLIDAVRAAAAGQRLIAPALTRRLIERFLVLPPPDGGHAPSLRTLTDRELEVLRLIARGLSNTEIAASIFVAEATVKTHVNRILAKLGLRTRVHAVVLAYETGLVRPGDPEAPAPPRRAASSPEDATFA</sequence>
<keyword evidence="2" id="KW-0805">Transcription regulation</keyword>
<feature type="modified residue" description="4-aspartylphosphate" evidence="5">
    <location>
        <position position="54"/>
    </location>
</feature>
<keyword evidence="10" id="KW-1185">Reference proteome</keyword>
<dbReference type="InterPro" id="IPR000792">
    <property type="entry name" value="Tscrpt_reg_LuxR_C"/>
</dbReference>
<dbReference type="Gene3D" id="3.40.50.2300">
    <property type="match status" value="1"/>
</dbReference>
<keyword evidence="4" id="KW-0804">Transcription</keyword>
<dbReference type="InterPro" id="IPR001789">
    <property type="entry name" value="Sig_transdc_resp-reg_receiver"/>
</dbReference>